<evidence type="ECO:0000313" key="2">
    <source>
        <dbReference type="EMBL" id="MBP3956962.1"/>
    </source>
</evidence>
<evidence type="ECO:0000256" key="1">
    <source>
        <dbReference type="SAM" id="SignalP"/>
    </source>
</evidence>
<evidence type="ECO:0000313" key="3">
    <source>
        <dbReference type="Proteomes" id="UP000676565"/>
    </source>
</evidence>
<dbReference type="RefSeq" id="WP_210655575.1">
    <property type="nucleotide sequence ID" value="NZ_JAGKQQ010000001.1"/>
</dbReference>
<keyword evidence="1" id="KW-0732">Signal</keyword>
<dbReference type="EMBL" id="JAGKQQ010000001">
    <property type="protein sequence ID" value="MBP3956962.1"/>
    <property type="molecule type" value="Genomic_DNA"/>
</dbReference>
<organism evidence="2 3">
    <name type="scientific">Gemmata palustris</name>
    <dbReference type="NCBI Taxonomy" id="2822762"/>
    <lineage>
        <taxon>Bacteria</taxon>
        <taxon>Pseudomonadati</taxon>
        <taxon>Planctomycetota</taxon>
        <taxon>Planctomycetia</taxon>
        <taxon>Gemmatales</taxon>
        <taxon>Gemmataceae</taxon>
        <taxon>Gemmata</taxon>
    </lineage>
</organism>
<feature type="chain" id="PRO_5045524470" description="SPOR domain-containing protein" evidence="1">
    <location>
        <begin position="23"/>
        <end position="77"/>
    </location>
</feature>
<name>A0ABS5BTB0_9BACT</name>
<accession>A0ABS5BTB0</accession>
<proteinExistence type="predicted"/>
<evidence type="ECO:0008006" key="4">
    <source>
        <dbReference type="Google" id="ProtNLM"/>
    </source>
</evidence>
<sequence length="77" mass="8688">MLRKLILAVAVATLVGPSAISAATDIAPPTRPQRQFKVFVQRGSGWQLHGTYPLHAEARRVAIRLWHEGYRVEIWEV</sequence>
<protein>
    <recommendedName>
        <fullName evidence="4">SPOR domain-containing protein</fullName>
    </recommendedName>
</protein>
<reference evidence="2 3" key="1">
    <citation type="submission" date="2021-04" db="EMBL/GenBank/DDBJ databases">
        <authorList>
            <person name="Ivanova A."/>
        </authorList>
    </citation>
    <scope>NUCLEOTIDE SEQUENCE [LARGE SCALE GENOMIC DNA]</scope>
    <source>
        <strain evidence="2 3">G18</strain>
    </source>
</reference>
<gene>
    <name evidence="2" type="ORF">J8F10_16960</name>
</gene>
<feature type="signal peptide" evidence="1">
    <location>
        <begin position="1"/>
        <end position="22"/>
    </location>
</feature>
<keyword evidence="3" id="KW-1185">Reference proteome</keyword>
<dbReference type="Proteomes" id="UP000676565">
    <property type="component" value="Unassembled WGS sequence"/>
</dbReference>
<comment type="caution">
    <text evidence="2">The sequence shown here is derived from an EMBL/GenBank/DDBJ whole genome shotgun (WGS) entry which is preliminary data.</text>
</comment>